<gene>
    <name evidence="1" type="ORF">SAMN05518683_11480</name>
</gene>
<dbReference type="EMBL" id="FOXD01000014">
    <property type="protein sequence ID" value="SFP99516.1"/>
    <property type="molecule type" value="Genomic_DNA"/>
</dbReference>
<evidence type="ECO:0000313" key="1">
    <source>
        <dbReference type="EMBL" id="SFP99516.1"/>
    </source>
</evidence>
<sequence>MIHVTNNGKAGRITAVMNYEESAAIAFALGDYAVLHADGRLAELSNAFRNPVPIRSRPVDATELASLEMDIAHMRQKGEVTGGATVIEKLERVITELHERSR</sequence>
<dbReference type="RefSeq" id="WP_093337964.1">
    <property type="nucleotide sequence ID" value="NZ_FOXD01000014.1"/>
</dbReference>
<protein>
    <submittedName>
        <fullName evidence="1">Uncharacterized protein</fullName>
    </submittedName>
</protein>
<accession>A0A1I5UXT4</accession>
<keyword evidence="2" id="KW-1185">Reference proteome</keyword>
<dbReference type="Proteomes" id="UP000198892">
    <property type="component" value="Unassembled WGS sequence"/>
</dbReference>
<evidence type="ECO:0000313" key="2">
    <source>
        <dbReference type="Proteomes" id="UP000198892"/>
    </source>
</evidence>
<organism evidence="1 2">
    <name type="scientific">Salibacterium halotolerans</name>
    <dbReference type="NCBI Taxonomy" id="1884432"/>
    <lineage>
        <taxon>Bacteria</taxon>
        <taxon>Bacillati</taxon>
        <taxon>Bacillota</taxon>
        <taxon>Bacilli</taxon>
        <taxon>Bacillales</taxon>
        <taxon>Bacillaceae</taxon>
    </lineage>
</organism>
<proteinExistence type="predicted"/>
<dbReference type="AlphaFoldDB" id="A0A1I5UXT4"/>
<name>A0A1I5UXT4_9BACI</name>
<reference evidence="2" key="1">
    <citation type="submission" date="2016-10" db="EMBL/GenBank/DDBJ databases">
        <authorList>
            <person name="Varghese N."/>
            <person name="Submissions S."/>
        </authorList>
    </citation>
    <scope>NUCLEOTIDE SEQUENCE [LARGE SCALE GENOMIC DNA]</scope>
    <source>
        <strain evidence="2">S7</strain>
    </source>
</reference>